<dbReference type="GO" id="GO:0005634">
    <property type="term" value="C:nucleus"/>
    <property type="evidence" value="ECO:0007669"/>
    <property type="project" value="TreeGrafter"/>
</dbReference>
<dbReference type="Ensembl" id="ENSTGUT00000023469.1">
    <property type="protein sequence ID" value="ENSTGUP00000030626.1"/>
    <property type="gene ID" value="ENSTGUG00000021985.1"/>
</dbReference>
<feature type="region of interest" description="Disordered" evidence="1">
    <location>
        <begin position="23"/>
        <end position="84"/>
    </location>
</feature>
<reference evidence="2" key="2">
    <citation type="submission" date="2025-08" db="UniProtKB">
        <authorList>
            <consortium name="Ensembl"/>
        </authorList>
    </citation>
    <scope>IDENTIFICATION</scope>
</reference>
<dbReference type="GO" id="GO:0006303">
    <property type="term" value="P:double-strand break repair via nonhomologous end joining"/>
    <property type="evidence" value="ECO:0007669"/>
    <property type="project" value="TreeGrafter"/>
</dbReference>
<dbReference type="Proteomes" id="UP000007754">
    <property type="component" value="Chromosome 1A"/>
</dbReference>
<dbReference type="GO" id="GO:0005737">
    <property type="term" value="C:cytoplasm"/>
    <property type="evidence" value="ECO:0007669"/>
    <property type="project" value="TreeGrafter"/>
</dbReference>
<dbReference type="InParanoid" id="A0A674H7Q1"/>
<reference evidence="2 3" key="1">
    <citation type="journal article" date="2010" name="Nature">
        <title>The genome of a songbird.</title>
        <authorList>
            <person name="Warren W.C."/>
            <person name="Clayton D.F."/>
            <person name="Ellegren H."/>
            <person name="Arnold A.P."/>
            <person name="Hillier L.W."/>
            <person name="Kunstner A."/>
            <person name="Searle S."/>
            <person name="White S."/>
            <person name="Vilella A.J."/>
            <person name="Fairley S."/>
            <person name="Heger A."/>
            <person name="Kong L."/>
            <person name="Ponting C.P."/>
            <person name="Jarvis E.D."/>
            <person name="Mello C.V."/>
            <person name="Minx P."/>
            <person name="Lovell P."/>
            <person name="Velho T.A."/>
            <person name="Ferris M."/>
            <person name="Balakrishnan C.N."/>
            <person name="Sinha S."/>
            <person name="Blatti C."/>
            <person name="London S.E."/>
            <person name="Li Y."/>
            <person name="Lin Y.C."/>
            <person name="George J."/>
            <person name="Sweedler J."/>
            <person name="Southey B."/>
            <person name="Gunaratne P."/>
            <person name="Watson M."/>
            <person name="Nam K."/>
            <person name="Backstrom N."/>
            <person name="Smeds L."/>
            <person name="Nabholz B."/>
            <person name="Itoh Y."/>
            <person name="Whitney O."/>
            <person name="Pfenning A.R."/>
            <person name="Howard J."/>
            <person name="Volker M."/>
            <person name="Skinner B.M."/>
            <person name="Griffin D.K."/>
            <person name="Ye L."/>
            <person name="McLaren W.M."/>
            <person name="Flicek P."/>
            <person name="Quesada V."/>
            <person name="Velasco G."/>
            <person name="Lopez-Otin C."/>
            <person name="Puente X.S."/>
            <person name="Olender T."/>
            <person name="Lancet D."/>
            <person name="Smit A.F."/>
            <person name="Hubley R."/>
            <person name="Konkel M.K."/>
            <person name="Walker J.A."/>
            <person name="Batzer M.A."/>
            <person name="Gu W."/>
            <person name="Pollock D.D."/>
            <person name="Chen L."/>
            <person name="Cheng Z."/>
            <person name="Eichler E.E."/>
            <person name="Stapley J."/>
            <person name="Slate J."/>
            <person name="Ekblom R."/>
            <person name="Birkhead T."/>
            <person name="Burke T."/>
            <person name="Burt D."/>
            <person name="Scharff C."/>
            <person name="Adam I."/>
            <person name="Richard H."/>
            <person name="Sultan M."/>
            <person name="Soldatov A."/>
            <person name="Lehrach H."/>
            <person name="Edwards S.V."/>
            <person name="Yang S.P."/>
            <person name="Li X."/>
            <person name="Graves T."/>
            <person name="Fulton L."/>
            <person name="Nelson J."/>
            <person name="Chinwalla A."/>
            <person name="Hou S."/>
            <person name="Mardis E.R."/>
            <person name="Wilson R.K."/>
        </authorList>
    </citation>
    <scope>NUCLEOTIDE SEQUENCE [LARGE SCALE GENOMIC DNA]</scope>
</reference>
<dbReference type="Pfam" id="PF15325">
    <property type="entry name" value="MRI"/>
    <property type="match status" value="1"/>
</dbReference>
<protein>
    <submittedName>
        <fullName evidence="2">Uncharacterized protein</fullName>
    </submittedName>
</protein>
<evidence type="ECO:0000313" key="2">
    <source>
        <dbReference type="Ensembl" id="ENSTGUP00000030626.1"/>
    </source>
</evidence>
<dbReference type="InterPro" id="IPR028278">
    <property type="entry name" value="MRI"/>
</dbReference>
<feature type="compositionally biased region" description="Basic and acidic residues" evidence="1">
    <location>
        <begin position="73"/>
        <end position="84"/>
    </location>
</feature>
<proteinExistence type="predicted"/>
<dbReference type="GeneTree" id="ENSGT00960000189329"/>
<reference evidence="2" key="3">
    <citation type="submission" date="2025-09" db="UniProtKB">
        <authorList>
            <consortium name="Ensembl"/>
        </authorList>
    </citation>
    <scope>IDENTIFICATION</scope>
</reference>
<evidence type="ECO:0000256" key="1">
    <source>
        <dbReference type="SAM" id="MobiDB-lite"/>
    </source>
</evidence>
<name>A0A674H7Q1_TAEGU</name>
<evidence type="ECO:0000313" key="3">
    <source>
        <dbReference type="Proteomes" id="UP000007754"/>
    </source>
</evidence>
<sequence>MNEAELVEVALAILAEVSRDLRRGRCGPDCTGARQEEQELPPTPNEAPGSTANRDGGSDHGPALPCPPGAGADAERTDGENSEDDVLKYVREIFFS</sequence>
<keyword evidence="3" id="KW-1185">Reference proteome</keyword>
<dbReference type="PANTHER" id="PTHR14566">
    <property type="entry name" value="CELL CYCLE REGULATOR OF NON-HOMOLOGOUS END JOINING"/>
    <property type="match status" value="1"/>
</dbReference>
<accession>A0A674H7Q1</accession>
<dbReference type="AlphaFoldDB" id="A0A674H7Q1"/>
<organism evidence="2 3">
    <name type="scientific">Taeniopygia guttata</name>
    <name type="common">Zebra finch</name>
    <name type="synonym">Poephila guttata</name>
    <dbReference type="NCBI Taxonomy" id="59729"/>
    <lineage>
        <taxon>Eukaryota</taxon>
        <taxon>Metazoa</taxon>
        <taxon>Chordata</taxon>
        <taxon>Craniata</taxon>
        <taxon>Vertebrata</taxon>
        <taxon>Euteleostomi</taxon>
        <taxon>Archelosauria</taxon>
        <taxon>Archosauria</taxon>
        <taxon>Dinosauria</taxon>
        <taxon>Saurischia</taxon>
        <taxon>Theropoda</taxon>
        <taxon>Coelurosauria</taxon>
        <taxon>Aves</taxon>
        <taxon>Neognathae</taxon>
        <taxon>Neoaves</taxon>
        <taxon>Telluraves</taxon>
        <taxon>Australaves</taxon>
        <taxon>Passeriformes</taxon>
        <taxon>Passeroidea</taxon>
        <taxon>Estrildidae</taxon>
        <taxon>Estrildinae</taxon>
        <taxon>Taeniopygia</taxon>
    </lineage>
</organism>
<dbReference type="OMA" id="HGPALPC"/>
<dbReference type="GO" id="GO:2001033">
    <property type="term" value="P:negative regulation of double-strand break repair via nonhomologous end joining"/>
    <property type="evidence" value="ECO:0007669"/>
    <property type="project" value="InterPro"/>
</dbReference>
<dbReference type="PANTHER" id="PTHR14566:SF0">
    <property type="entry name" value="CELL CYCLE REGULATOR OF NON-HOMOLOGOUS END JOINING"/>
    <property type="match status" value="1"/>
</dbReference>